<evidence type="ECO:0000313" key="2">
    <source>
        <dbReference type="Proteomes" id="UP001153719"/>
    </source>
</evidence>
<dbReference type="Gene3D" id="1.25.40.10">
    <property type="entry name" value="Tetratricopeptide repeat domain"/>
    <property type="match status" value="1"/>
</dbReference>
<keyword evidence="2" id="KW-1185">Reference proteome</keyword>
<name>A0A9W4G6I5_9CYAN</name>
<evidence type="ECO:0000313" key="1">
    <source>
        <dbReference type="EMBL" id="CAD5950501.1"/>
    </source>
</evidence>
<protein>
    <submittedName>
        <fullName evidence="1">Tfp pilus assembly protein PilF</fullName>
    </submittedName>
</protein>
<dbReference type="EMBL" id="LR882967">
    <property type="protein sequence ID" value="CAD5950501.1"/>
    <property type="molecule type" value="Genomic_DNA"/>
</dbReference>
<dbReference type="Proteomes" id="UP001153719">
    <property type="component" value="Chromosome"/>
</dbReference>
<reference evidence="1" key="1">
    <citation type="submission" date="2020-09" db="EMBL/GenBank/DDBJ databases">
        <authorList>
            <person name="Blom J."/>
        </authorList>
    </citation>
    <scope>NUCLEOTIDE SEQUENCE</scope>
    <source>
        <strain evidence="1">No.713</strain>
    </source>
</reference>
<dbReference type="SUPFAM" id="SSF48452">
    <property type="entry name" value="TPR-like"/>
    <property type="match status" value="1"/>
</dbReference>
<dbReference type="Pfam" id="PF13414">
    <property type="entry name" value="TPR_11"/>
    <property type="match status" value="1"/>
</dbReference>
<organism evidence="1 2">
    <name type="scientific">Planktothrix pseudagardhii</name>
    <dbReference type="NCBI Taxonomy" id="132604"/>
    <lineage>
        <taxon>Bacteria</taxon>
        <taxon>Bacillati</taxon>
        <taxon>Cyanobacteriota</taxon>
        <taxon>Cyanophyceae</taxon>
        <taxon>Oscillatoriophycideae</taxon>
        <taxon>Oscillatoriales</taxon>
        <taxon>Microcoleaceae</taxon>
        <taxon>Planktothrix</taxon>
    </lineage>
</organism>
<sequence length="45" mass="5090">MNNDLGSKCKQLGDLKTAIAYYQQSILMNPNLAEAHNNLEQVIKR</sequence>
<gene>
    <name evidence="1" type="ORF">NO713_02528</name>
</gene>
<dbReference type="AlphaFoldDB" id="A0A9W4G6I5"/>
<accession>A0A9W4G6I5</accession>
<dbReference type="RefSeq" id="WP_254173879.1">
    <property type="nucleotide sequence ID" value="NZ_LR882967.1"/>
</dbReference>
<proteinExistence type="predicted"/>
<dbReference type="KEGG" id="ppsu:NO713_02528"/>
<dbReference type="InterPro" id="IPR011990">
    <property type="entry name" value="TPR-like_helical_dom_sf"/>
</dbReference>